<dbReference type="CDD" id="cd00118">
    <property type="entry name" value="LysM"/>
    <property type="match status" value="1"/>
</dbReference>
<dbReference type="EMBL" id="JAHUZN010000012">
    <property type="protein sequence ID" value="KAG8475357.1"/>
    <property type="molecule type" value="Genomic_DNA"/>
</dbReference>
<dbReference type="PANTHER" id="PTHR20932">
    <property type="entry name" value="LYSM AND PUTATIVE PEPTIDOGLYCAN-BINDING DOMAIN-CONTAINING PROTEIN"/>
    <property type="match status" value="1"/>
</dbReference>
<dbReference type="SUPFAM" id="SSF54106">
    <property type="entry name" value="LysM domain"/>
    <property type="match status" value="1"/>
</dbReference>
<proteinExistence type="predicted"/>
<feature type="compositionally biased region" description="Basic and acidic residues" evidence="1">
    <location>
        <begin position="281"/>
        <end position="316"/>
    </location>
</feature>
<gene>
    <name evidence="3" type="ORF">CXB51_032166</name>
</gene>
<evidence type="ECO:0000313" key="4">
    <source>
        <dbReference type="Proteomes" id="UP000701853"/>
    </source>
</evidence>
<dbReference type="InterPro" id="IPR036779">
    <property type="entry name" value="LysM_dom_sf"/>
</dbReference>
<reference evidence="3 4" key="1">
    <citation type="journal article" date="2021" name="bioRxiv">
        <title>The Gossypium anomalum genome as a resource for cotton improvement and evolutionary analysis of hybrid incompatibility.</title>
        <authorList>
            <person name="Grover C.E."/>
            <person name="Yuan D."/>
            <person name="Arick M.A."/>
            <person name="Miller E.R."/>
            <person name="Hu G."/>
            <person name="Peterson D.G."/>
            <person name="Wendel J.F."/>
            <person name="Udall J.A."/>
        </authorList>
    </citation>
    <scope>NUCLEOTIDE SEQUENCE [LARGE SCALE GENOMIC DNA]</scope>
    <source>
        <strain evidence="3">JFW-Udall</strain>
        <tissue evidence="3">Leaf</tissue>
    </source>
</reference>
<feature type="domain" description="LysM" evidence="2">
    <location>
        <begin position="53"/>
        <end position="97"/>
    </location>
</feature>
<protein>
    <recommendedName>
        <fullName evidence="2">LysM domain-containing protein</fullName>
    </recommendedName>
</protein>
<dbReference type="SMART" id="SM00257">
    <property type="entry name" value="LysM"/>
    <property type="match status" value="1"/>
</dbReference>
<evidence type="ECO:0000256" key="1">
    <source>
        <dbReference type="SAM" id="MobiDB-lite"/>
    </source>
</evidence>
<dbReference type="PROSITE" id="PS51782">
    <property type="entry name" value="LYSM"/>
    <property type="match status" value="1"/>
</dbReference>
<accession>A0A8J6CHK5</accession>
<dbReference type="InterPro" id="IPR045030">
    <property type="entry name" value="LYSM1-4"/>
</dbReference>
<dbReference type="Pfam" id="PF01476">
    <property type="entry name" value="LysM"/>
    <property type="match status" value="1"/>
</dbReference>
<comment type="caution">
    <text evidence="3">The sequence shown here is derived from an EMBL/GenBank/DDBJ whole genome shotgun (WGS) entry which is preliminary data.</text>
</comment>
<dbReference type="InterPro" id="IPR018392">
    <property type="entry name" value="LysM"/>
</dbReference>
<dbReference type="Gene3D" id="3.10.350.10">
    <property type="entry name" value="LysM domain"/>
    <property type="match status" value="1"/>
</dbReference>
<evidence type="ECO:0000259" key="2">
    <source>
        <dbReference type="PROSITE" id="PS51782"/>
    </source>
</evidence>
<name>A0A8J6CHK5_9ROSI</name>
<sequence>MMMESGRQDSIAYGDYSYRMNENYGKISNDYSVLEKEKKQSLPSSSSPGAGFITHLISRFDTLSGVAIKYGVEVADIKKMNGLVTDRQMFALKSLRIPLTGRHPPSPCSTNGSDTLRFVLTLLEELMLFMFVSCMASLEILSKRLLVKNLIANVSAELLCICLTTLCGQSSANITPAQHLPPELFDSFQSLRLKTSPRRLSSTMSSLQGYYGLKATEKKNTYEGFEMAVYRKEEAHHLEDGPFLKPSSASNPPWELPWKFRSITNGFNDEIADIMSAVEAKDGGPDQANEKLVRRRQKSEADLTARNPERLLKEDSTNGGGYSTIIAKGLALRTKAVNRTKSGADAEFAGFNPTPTGLGDGFVVAGFSTVRKSSSTSSLQDQDHSSSSLSSVWPAASKWSLKPDLQGVSTVGNTIAIFDGLPKPMSARKSKAALD</sequence>
<organism evidence="3 4">
    <name type="scientific">Gossypium anomalum</name>
    <dbReference type="NCBI Taxonomy" id="47600"/>
    <lineage>
        <taxon>Eukaryota</taxon>
        <taxon>Viridiplantae</taxon>
        <taxon>Streptophyta</taxon>
        <taxon>Embryophyta</taxon>
        <taxon>Tracheophyta</taxon>
        <taxon>Spermatophyta</taxon>
        <taxon>Magnoliopsida</taxon>
        <taxon>eudicotyledons</taxon>
        <taxon>Gunneridae</taxon>
        <taxon>Pentapetalae</taxon>
        <taxon>rosids</taxon>
        <taxon>malvids</taxon>
        <taxon>Malvales</taxon>
        <taxon>Malvaceae</taxon>
        <taxon>Malvoideae</taxon>
        <taxon>Gossypium</taxon>
    </lineage>
</organism>
<evidence type="ECO:0000313" key="3">
    <source>
        <dbReference type="EMBL" id="KAG8475357.1"/>
    </source>
</evidence>
<dbReference type="Proteomes" id="UP000701853">
    <property type="component" value="Chromosome 12"/>
</dbReference>
<feature type="region of interest" description="Disordered" evidence="1">
    <location>
        <begin position="281"/>
        <end position="318"/>
    </location>
</feature>
<dbReference type="PANTHER" id="PTHR20932:SF55">
    <property type="entry name" value="LYSM DOMAIN-CONTAINING PROTEIN"/>
    <property type="match status" value="1"/>
</dbReference>
<dbReference type="AlphaFoldDB" id="A0A8J6CHK5"/>
<keyword evidence="4" id="KW-1185">Reference proteome</keyword>
<dbReference type="OrthoDB" id="538216at2759"/>